<name>A0A430QL06_SCHBO</name>
<dbReference type="GO" id="GO:0005886">
    <property type="term" value="C:plasma membrane"/>
    <property type="evidence" value="ECO:0007669"/>
    <property type="project" value="TreeGrafter"/>
</dbReference>
<dbReference type="Gene3D" id="1.25.40.90">
    <property type="match status" value="1"/>
</dbReference>
<feature type="compositionally biased region" description="Polar residues" evidence="1">
    <location>
        <begin position="268"/>
        <end position="280"/>
    </location>
</feature>
<feature type="compositionally biased region" description="Low complexity" evidence="1">
    <location>
        <begin position="320"/>
        <end position="339"/>
    </location>
</feature>
<reference evidence="3 4" key="1">
    <citation type="journal article" date="2019" name="PLoS Pathog.">
        <title>Genome sequence of the bovine parasite Schistosoma bovis Tanzania.</title>
        <authorList>
            <person name="Oey H."/>
            <person name="Zakrzewski M."/>
            <person name="Gobert G."/>
            <person name="Gravermann K."/>
            <person name="Stoye J."/>
            <person name="Jones M."/>
            <person name="Mcmanus D."/>
            <person name="Krause L."/>
        </authorList>
    </citation>
    <scope>NUCLEOTIDE SEQUENCE [LARGE SCALE GENOMIC DNA]</scope>
    <source>
        <strain evidence="3 4">TAN1997</strain>
    </source>
</reference>
<dbReference type="PROSITE" id="PS50942">
    <property type="entry name" value="ENTH"/>
    <property type="match status" value="1"/>
</dbReference>
<dbReference type="PANTHER" id="PTHR12276">
    <property type="entry name" value="EPSIN/ENT-RELATED"/>
    <property type="match status" value="1"/>
</dbReference>
<feature type="region of interest" description="Disordered" evidence="1">
    <location>
        <begin position="320"/>
        <end position="372"/>
    </location>
</feature>
<dbReference type="GO" id="GO:0030125">
    <property type="term" value="C:clathrin vesicle coat"/>
    <property type="evidence" value="ECO:0007669"/>
    <property type="project" value="TreeGrafter"/>
</dbReference>
<dbReference type="Proteomes" id="UP000290809">
    <property type="component" value="Unassembled WGS sequence"/>
</dbReference>
<dbReference type="SMART" id="SM00273">
    <property type="entry name" value="ENTH"/>
    <property type="match status" value="1"/>
</dbReference>
<dbReference type="STRING" id="6184.A0A430QL06"/>
<protein>
    <submittedName>
        <fullName evidence="3">Epsin</fullName>
    </submittedName>
</protein>
<organism evidence="3 4">
    <name type="scientific">Schistosoma bovis</name>
    <name type="common">Blood fluke</name>
    <dbReference type="NCBI Taxonomy" id="6184"/>
    <lineage>
        <taxon>Eukaryota</taxon>
        <taxon>Metazoa</taxon>
        <taxon>Spiralia</taxon>
        <taxon>Lophotrochozoa</taxon>
        <taxon>Platyhelminthes</taxon>
        <taxon>Trematoda</taxon>
        <taxon>Digenea</taxon>
        <taxon>Strigeidida</taxon>
        <taxon>Schistosomatoidea</taxon>
        <taxon>Schistosomatidae</taxon>
        <taxon>Schistosoma</taxon>
    </lineage>
</organism>
<dbReference type="InterPro" id="IPR013809">
    <property type="entry name" value="ENTH"/>
</dbReference>
<dbReference type="PANTHER" id="PTHR12276:SF115">
    <property type="entry name" value="FI19443P1"/>
    <property type="match status" value="1"/>
</dbReference>
<dbReference type="FunFam" id="1.25.40.90:FF:000006">
    <property type="entry name" value="Clathrin interactor 1"/>
    <property type="match status" value="1"/>
</dbReference>
<gene>
    <name evidence="3" type="ORF">DC041_0012994</name>
</gene>
<feature type="region of interest" description="Disordered" evidence="1">
    <location>
        <begin position="617"/>
        <end position="643"/>
    </location>
</feature>
<comment type="caution">
    <text evidence="3">The sequence shown here is derived from an EMBL/GenBank/DDBJ whole genome shotgun (WGS) entry which is preliminary data.</text>
</comment>
<feature type="compositionally biased region" description="Basic and acidic residues" evidence="1">
    <location>
        <begin position="227"/>
        <end position="248"/>
    </location>
</feature>
<evidence type="ECO:0000259" key="2">
    <source>
        <dbReference type="PROSITE" id="PS50942"/>
    </source>
</evidence>
<feature type="region of interest" description="Disordered" evidence="1">
    <location>
        <begin position="585"/>
        <end position="604"/>
    </location>
</feature>
<sequence>MPIHRHIKNVVHNYTDAERKVREATSNDPWGPSSTLMAEIADKTHNVMAFTEIMQMIWRRLNDKSKNWRHVYKALVLLEYLSKTGSDKVATQCRENIHSIETLRDFECVEDGKDRGKNVREKARHLSTLLRDEERLHEERTKALLARDRLMHGGLGTTASAGDSPVKYGVPPSGRSSYPIGYSGSNYFEKGTLPSKSVSHAATELDSVRPQSAGEEQLHLQLALAISKEEHDREERRRRAEEAKEEAKVQMVIEQSRREEQKDKSGKHSVSNIPSGSSNAFEPPSCAPSGGLFNLVDTSLSVAPAHLPDPWSAPLAVPSSSLNNNTSSPSPSTSFNNTNIPQSTFPLIPIDDPWSPKNQPNIPTHSTTSNSDEMWNLESTLGATLPSTSNTNTESVISNHHHHTNSGSNLNNNNGHFDFDLNGTSNNMNDQFPQQFQQQSTFQNAQTSLTIEQQQHQEQQTVRKRTPADFLGEHQKLVDLEKLIEKNPASTNPFTVGSKSVTGAACNPFIPNQSLKPSLNQLAPAPAPLSGPIYHNTMNNPMFYQVRPYYPASASVATVQPNYMVPINTASAWSVIDGSGNNMMHQQQTNQPNIPTHSTTSNSDEMWNLESTLGATLPSTSNTNTESVISNHHHHTNSGSNLNNNNGHFDFDLNGTSNNMNDQFPQQFQQQSTFQNAQTSLTIEQQQHQEQQTVRKRTPADFLGEHQKLVDLEKLIEKNPDKLISIGWFNLRTSMSNTQESSNNRDYTLTINTEESNYNDSENNNNNISV</sequence>
<dbReference type="CDD" id="cd16990">
    <property type="entry name" value="ENTH_Epsin"/>
    <property type="match status" value="1"/>
</dbReference>
<dbReference type="AlphaFoldDB" id="A0A430QL06"/>
<evidence type="ECO:0000256" key="1">
    <source>
        <dbReference type="SAM" id="MobiDB-lite"/>
    </source>
</evidence>
<dbReference type="EMBL" id="QMKO01001587">
    <property type="protein sequence ID" value="RTG88369.1"/>
    <property type="molecule type" value="Genomic_DNA"/>
</dbReference>
<evidence type="ECO:0000313" key="4">
    <source>
        <dbReference type="Proteomes" id="UP000290809"/>
    </source>
</evidence>
<accession>A0A430QL06</accession>
<feature type="compositionally biased region" description="Polar residues" evidence="1">
    <location>
        <begin position="617"/>
        <end position="630"/>
    </location>
</feature>
<dbReference type="GO" id="GO:0005543">
    <property type="term" value="F:phospholipid binding"/>
    <property type="evidence" value="ECO:0007669"/>
    <property type="project" value="TreeGrafter"/>
</dbReference>
<dbReference type="SUPFAM" id="SSF48464">
    <property type="entry name" value="ENTH/VHS domain"/>
    <property type="match status" value="1"/>
</dbReference>
<feature type="region of interest" description="Disordered" evidence="1">
    <location>
        <begin position="155"/>
        <end position="176"/>
    </location>
</feature>
<feature type="compositionally biased region" description="Polar residues" evidence="1">
    <location>
        <begin position="356"/>
        <end position="372"/>
    </location>
</feature>
<feature type="region of interest" description="Disordered" evidence="1">
    <location>
        <begin position="226"/>
        <end position="284"/>
    </location>
</feature>
<feature type="domain" description="ENTH" evidence="2">
    <location>
        <begin position="9"/>
        <end position="140"/>
    </location>
</feature>
<feature type="compositionally biased region" description="Basic and acidic residues" evidence="1">
    <location>
        <begin position="255"/>
        <end position="266"/>
    </location>
</feature>
<proteinExistence type="predicted"/>
<dbReference type="GO" id="GO:0005768">
    <property type="term" value="C:endosome"/>
    <property type="evidence" value="ECO:0007669"/>
    <property type="project" value="TreeGrafter"/>
</dbReference>
<evidence type="ECO:0000313" key="3">
    <source>
        <dbReference type="EMBL" id="RTG88369.1"/>
    </source>
</evidence>
<keyword evidence="4" id="KW-1185">Reference proteome</keyword>
<dbReference type="GO" id="GO:0030276">
    <property type="term" value="F:clathrin binding"/>
    <property type="evidence" value="ECO:0007669"/>
    <property type="project" value="TreeGrafter"/>
</dbReference>
<dbReference type="InterPro" id="IPR008942">
    <property type="entry name" value="ENTH_VHS"/>
</dbReference>
<dbReference type="Pfam" id="PF01417">
    <property type="entry name" value="ENTH"/>
    <property type="match status" value="1"/>
</dbReference>
<dbReference type="GO" id="GO:0006897">
    <property type="term" value="P:endocytosis"/>
    <property type="evidence" value="ECO:0007669"/>
    <property type="project" value="TreeGrafter"/>
</dbReference>